<keyword evidence="2 5" id="KW-0328">Glycosyltransferase</keyword>
<feature type="domain" description="Fucosyltransferase C-terminal" evidence="4">
    <location>
        <begin position="177"/>
        <end position="278"/>
    </location>
</feature>
<dbReference type="GO" id="GO:0017083">
    <property type="term" value="F:4-galactosyl-N-acetylglucosaminide 3-alpha-L-fucosyltransferase activity"/>
    <property type="evidence" value="ECO:0007669"/>
    <property type="project" value="UniProtKB-EC"/>
</dbReference>
<dbReference type="InterPro" id="IPR038577">
    <property type="entry name" value="GT10-like_C_sf"/>
</dbReference>
<dbReference type="EMBL" id="CP021983">
    <property type="protein sequence ID" value="ASC69896.1"/>
    <property type="molecule type" value="Genomic_DNA"/>
</dbReference>
<dbReference type="GO" id="GO:0016020">
    <property type="term" value="C:membrane"/>
    <property type="evidence" value="ECO:0007669"/>
    <property type="project" value="InterPro"/>
</dbReference>
<dbReference type="Proteomes" id="UP000191901">
    <property type="component" value="Chromosome"/>
</dbReference>
<sequence>MLQQNRPYDLILRSLWLFFEVPLRYTPFTNANGYAFFQANGIAFSSPDDADLIVSGTVKKLLTFMVRFGRKKHYLLWTIEPRFSQHFQAQIAYPLLPPVHVMNVYTGIFDNNYFFAPQQVIAPDMTQALAGRKMSTAALMTYRKGRQWRLIHRGRDLDLCNLRTDIALHGYRRGCLDIYGKGWPEVVTVGPSTSKGRQQNKMAILRQYRFNLCFENTRWSYYCTEKIWDAIAAGCLPIYDGQGTQIYEDFPAHSFLDYSTFETPAALFDYLDTMTDDEFQVRLCRCVQAYNRAVQGRQRTQPRQAILQKTLQRINSILQHGGSHRAPDLALRQ</sequence>
<dbReference type="Pfam" id="PF00852">
    <property type="entry name" value="Glyco_transf_10"/>
    <property type="match status" value="1"/>
</dbReference>
<dbReference type="Gene3D" id="3.40.50.11660">
    <property type="entry name" value="Glycosyl transferase family 10, C-terminal domain"/>
    <property type="match status" value="1"/>
</dbReference>
<protein>
    <submittedName>
        <fullName evidence="5">Alpha-(1,3)-fucosyltransferase FucT</fullName>
        <ecNumber evidence="5">2.4.1.152</ecNumber>
    </submittedName>
</protein>
<dbReference type="SUPFAM" id="SSF53756">
    <property type="entry name" value="UDP-Glycosyltransferase/glycogen phosphorylase"/>
    <property type="match status" value="1"/>
</dbReference>
<gene>
    <name evidence="5" type="primary">fucT</name>
    <name evidence="5" type="ORF">XM38_008260</name>
</gene>
<evidence type="ECO:0000256" key="3">
    <source>
        <dbReference type="ARBA" id="ARBA00022679"/>
    </source>
</evidence>
<evidence type="ECO:0000313" key="5">
    <source>
        <dbReference type="EMBL" id="ASC69896.1"/>
    </source>
</evidence>
<dbReference type="EC" id="2.4.1.152" evidence="5"/>
<name>A0A1Z3HHX8_9CYAN</name>
<evidence type="ECO:0000256" key="2">
    <source>
        <dbReference type="ARBA" id="ARBA00022676"/>
    </source>
</evidence>
<evidence type="ECO:0000256" key="1">
    <source>
        <dbReference type="ARBA" id="ARBA00008919"/>
    </source>
</evidence>
<dbReference type="PANTHER" id="PTHR11929">
    <property type="entry name" value="ALPHA- 1,3 -FUCOSYLTRANSFERASE"/>
    <property type="match status" value="1"/>
</dbReference>
<reference evidence="5 6" key="1">
    <citation type="journal article" date="2016" name="Biochim. Biophys. Acta">
        <title>Characterization of red-shifted phycobilisomes isolated from the chlorophyll f-containing cyanobacterium Halomicronema hongdechloris.</title>
        <authorList>
            <person name="Li Y."/>
            <person name="Lin Y."/>
            <person name="Garvey C.J."/>
            <person name="Birch D."/>
            <person name="Corkery R.W."/>
            <person name="Loughlin P.C."/>
            <person name="Scheer H."/>
            <person name="Willows R.D."/>
            <person name="Chen M."/>
        </authorList>
    </citation>
    <scope>NUCLEOTIDE SEQUENCE [LARGE SCALE GENOMIC DNA]</scope>
    <source>
        <strain evidence="5 6">C2206</strain>
    </source>
</reference>
<dbReference type="AlphaFoldDB" id="A0A1Z3HHX8"/>
<organism evidence="5 6">
    <name type="scientific">Halomicronema hongdechloris C2206</name>
    <dbReference type="NCBI Taxonomy" id="1641165"/>
    <lineage>
        <taxon>Bacteria</taxon>
        <taxon>Bacillati</taxon>
        <taxon>Cyanobacteriota</taxon>
        <taxon>Cyanophyceae</taxon>
        <taxon>Nodosilineales</taxon>
        <taxon>Nodosilineaceae</taxon>
        <taxon>Halomicronema</taxon>
    </lineage>
</organism>
<comment type="similarity">
    <text evidence="1">Belongs to the glycosyltransferase 10 family.</text>
</comment>
<keyword evidence="6" id="KW-1185">Reference proteome</keyword>
<dbReference type="PANTHER" id="PTHR11929:SF194">
    <property type="entry name" value="ALPHA-(1,3)-FUCOSYLTRANSFERASE 10"/>
    <property type="match status" value="1"/>
</dbReference>
<keyword evidence="3 5" id="KW-0808">Transferase</keyword>
<evidence type="ECO:0000313" key="6">
    <source>
        <dbReference type="Proteomes" id="UP000191901"/>
    </source>
</evidence>
<proteinExistence type="inferred from homology"/>
<dbReference type="KEGG" id="hhg:XM38_008260"/>
<dbReference type="InterPro" id="IPR055270">
    <property type="entry name" value="Glyco_tran_10_C"/>
</dbReference>
<accession>A0A1Z3HHX8</accession>
<dbReference type="InterPro" id="IPR001503">
    <property type="entry name" value="Glyco_trans_10"/>
</dbReference>
<evidence type="ECO:0000259" key="4">
    <source>
        <dbReference type="Pfam" id="PF00852"/>
    </source>
</evidence>